<dbReference type="InterPro" id="IPR035897">
    <property type="entry name" value="Toll_tir_struct_dom_sf"/>
</dbReference>
<organism evidence="2 3">
    <name type="scientific">Beauveria bassiana D1-5</name>
    <dbReference type="NCBI Taxonomy" id="1245745"/>
    <lineage>
        <taxon>Eukaryota</taxon>
        <taxon>Fungi</taxon>
        <taxon>Dikarya</taxon>
        <taxon>Ascomycota</taxon>
        <taxon>Pezizomycotina</taxon>
        <taxon>Sordariomycetes</taxon>
        <taxon>Hypocreomycetidae</taxon>
        <taxon>Hypocreales</taxon>
        <taxon>Cordycipitaceae</taxon>
        <taxon>Beauveria</taxon>
    </lineage>
</organism>
<dbReference type="InterPro" id="IPR000157">
    <property type="entry name" value="TIR_dom"/>
</dbReference>
<dbReference type="SUPFAM" id="SSF53167">
    <property type="entry name" value="Purine and uridine phosphorylases"/>
    <property type="match status" value="1"/>
</dbReference>
<dbReference type="GO" id="GO:0009116">
    <property type="term" value="P:nucleoside metabolic process"/>
    <property type="evidence" value="ECO:0007669"/>
    <property type="project" value="InterPro"/>
</dbReference>
<dbReference type="PANTHER" id="PTHR46832">
    <property type="entry name" value="5'-METHYLTHIOADENOSINE/S-ADENOSYLHOMOCYSTEINE NUCLEOSIDASE"/>
    <property type="match status" value="1"/>
</dbReference>
<proteinExistence type="predicted"/>
<reference evidence="2 3" key="1">
    <citation type="submission" date="2012-10" db="EMBL/GenBank/DDBJ databases">
        <title>Genome sequencing and analysis of entomopathogenic fungi Beauveria bassiana D1-5.</title>
        <authorList>
            <person name="Li Q."/>
            <person name="Wang L."/>
            <person name="Zhang Z."/>
            <person name="Wang Q."/>
            <person name="Ren J."/>
            <person name="Wang M."/>
            <person name="Xu W."/>
            <person name="Wang J."/>
            <person name="Lu Y."/>
            <person name="Du Q."/>
            <person name="Sun Z."/>
        </authorList>
    </citation>
    <scope>NUCLEOTIDE SEQUENCE [LARGE SCALE GENOMIC DNA]</scope>
    <source>
        <strain evidence="2 3">D1-5</strain>
    </source>
</reference>
<gene>
    <name evidence="2" type="ORF">BBAD15_g905</name>
</gene>
<dbReference type="Gene3D" id="3.40.50.10140">
    <property type="entry name" value="Toll/interleukin-1 receptor homology (TIR) domain"/>
    <property type="match status" value="1"/>
</dbReference>
<evidence type="ECO:0000313" key="2">
    <source>
        <dbReference type="EMBL" id="KGQ13369.1"/>
    </source>
</evidence>
<dbReference type="GO" id="GO:0008930">
    <property type="term" value="F:methylthioadenosine nucleosidase activity"/>
    <property type="evidence" value="ECO:0007669"/>
    <property type="project" value="TreeGrafter"/>
</dbReference>
<name>A0A0A2WJT3_BEABA</name>
<dbReference type="InterPro" id="IPR000845">
    <property type="entry name" value="Nucleoside_phosphorylase_d"/>
</dbReference>
<dbReference type="Gene3D" id="3.40.50.1580">
    <property type="entry name" value="Nucleoside phosphorylase domain"/>
    <property type="match status" value="1"/>
</dbReference>
<dbReference type="Pfam" id="PF13676">
    <property type="entry name" value="TIR_2"/>
    <property type="match status" value="1"/>
</dbReference>
<dbReference type="EMBL" id="ANFO01000044">
    <property type="protein sequence ID" value="KGQ13369.1"/>
    <property type="molecule type" value="Genomic_DNA"/>
</dbReference>
<dbReference type="Proteomes" id="UP000030106">
    <property type="component" value="Unassembled WGS sequence"/>
</dbReference>
<dbReference type="PANTHER" id="PTHR46832:SF1">
    <property type="entry name" value="5'-METHYLTHIOADENOSINE_S-ADENOSYLHOMOCYSTEINE NUCLEOSIDASE"/>
    <property type="match status" value="1"/>
</dbReference>
<evidence type="ECO:0000259" key="1">
    <source>
        <dbReference type="PROSITE" id="PS50104"/>
    </source>
</evidence>
<dbReference type="AlphaFoldDB" id="A0A0A2WJT3"/>
<accession>A0A0A2WJT3</accession>
<dbReference type="InterPro" id="IPR035994">
    <property type="entry name" value="Nucleoside_phosphorylase_sf"/>
</dbReference>
<dbReference type="HOGENOM" id="CLU_398464_0_0_1"/>
<sequence>MLRETETRTSADEFRRKRVIYDVTFYGEKRRNMDKSIDILLYVALSEEFDVVIEMLGPDFKSQELADVTLTGFFGNIASPALDRNFEVAVFAAGKMGNIRSASLTSVLIEKLNPANIVVLGIAGSLANDMEPGDVFIPDTVNEYMANSAAIGESKNWRFTTSGNLFPTSLRLLNRFQFFAHTSKDYYNRWQQNTQTFRSDLISEEAELTLASRGLILRGCCKLFAGDDRKLASGPAVGKGKGFVDWILREHDRKVAAIEMESAGVHDAATVRTPAPRAVAIRGISDYADARKEKIEGAAKGKFRDLSARNAVSFFIHTVQAGLFGSEAELAHVISSSESDVPLDSRVKSVFVIGGRTGETADVDAELPRLHKVSLTLGHVLAKAGAQLLVCSPFPDSVDYYTAMGYADAKCGGVIQFHSPTHSTVEEKRCLLRKTLGRPGLAIQDWNYPGPEGNEGDVWFQSWFLAQIQALEKADVVVALGGKISQTASTLLHLAEAKGLPIIPFAFLGGVARRSYERRDWSRLNPGFDPSVLCDVDGIEHTIEIANRLILDRMQPSSCPERPKVVFISFAHQDSVIANELRAALVKEGIEVLVGDDEIRSDQMITATIEQAVLRSDVCAVLWSRQYAQSPWCYDEMSLAINQQEYGKIKVWLFNLDDSPIVPSQARKLPAISVRSGNAMHQCVHELLGKS</sequence>
<feature type="domain" description="TIR" evidence="1">
    <location>
        <begin position="562"/>
        <end position="691"/>
    </location>
</feature>
<dbReference type="PROSITE" id="PS50104">
    <property type="entry name" value="TIR"/>
    <property type="match status" value="1"/>
</dbReference>
<protein>
    <recommendedName>
        <fullName evidence="1">TIR domain-containing protein</fullName>
    </recommendedName>
</protein>
<dbReference type="GO" id="GO:0008782">
    <property type="term" value="F:adenosylhomocysteine nucleosidase activity"/>
    <property type="evidence" value="ECO:0007669"/>
    <property type="project" value="TreeGrafter"/>
</dbReference>
<dbReference type="GO" id="GO:0019284">
    <property type="term" value="P:L-methionine salvage from S-adenosylmethionine"/>
    <property type="evidence" value="ECO:0007669"/>
    <property type="project" value="TreeGrafter"/>
</dbReference>
<dbReference type="SUPFAM" id="SSF52200">
    <property type="entry name" value="Toll/Interleukin receptor TIR domain"/>
    <property type="match status" value="1"/>
</dbReference>
<dbReference type="Pfam" id="PF01048">
    <property type="entry name" value="PNP_UDP_1"/>
    <property type="match status" value="1"/>
</dbReference>
<dbReference type="GO" id="GO:0005829">
    <property type="term" value="C:cytosol"/>
    <property type="evidence" value="ECO:0007669"/>
    <property type="project" value="TreeGrafter"/>
</dbReference>
<comment type="caution">
    <text evidence="2">The sequence shown here is derived from an EMBL/GenBank/DDBJ whole genome shotgun (WGS) entry which is preliminary data.</text>
</comment>
<evidence type="ECO:0000313" key="3">
    <source>
        <dbReference type="Proteomes" id="UP000030106"/>
    </source>
</evidence>
<dbReference type="GO" id="GO:0007165">
    <property type="term" value="P:signal transduction"/>
    <property type="evidence" value="ECO:0007669"/>
    <property type="project" value="InterPro"/>
</dbReference>